<dbReference type="InterPro" id="IPR001647">
    <property type="entry name" value="HTH_TetR"/>
</dbReference>
<organism evidence="7 8">
    <name type="scientific">Nocardiopsis alba (strain ATCC BAA-2165 / BE74)</name>
    <dbReference type="NCBI Taxonomy" id="1205910"/>
    <lineage>
        <taxon>Bacteria</taxon>
        <taxon>Bacillati</taxon>
        <taxon>Actinomycetota</taxon>
        <taxon>Actinomycetes</taxon>
        <taxon>Streptosporangiales</taxon>
        <taxon>Nocardiopsidaceae</taxon>
        <taxon>Nocardiopsis</taxon>
    </lineage>
</organism>
<keyword evidence="2 4" id="KW-0238">DNA-binding</keyword>
<accession>J7LDH6</accession>
<dbReference type="PANTHER" id="PTHR47506:SF1">
    <property type="entry name" value="HTH-TYPE TRANSCRIPTIONAL REGULATOR YJDC"/>
    <property type="match status" value="1"/>
</dbReference>
<dbReference type="Proteomes" id="UP000003779">
    <property type="component" value="Chromosome"/>
</dbReference>
<evidence type="ECO:0000256" key="2">
    <source>
        <dbReference type="ARBA" id="ARBA00023125"/>
    </source>
</evidence>
<evidence type="ECO:0000313" key="8">
    <source>
        <dbReference type="Proteomes" id="UP000003779"/>
    </source>
</evidence>
<dbReference type="PROSITE" id="PS50977">
    <property type="entry name" value="HTH_TETR_2"/>
    <property type="match status" value="1"/>
</dbReference>
<sequence>MKGRVMARGGGGGRKNSEETRERLLTAAGEVLREEGYAGASARAIATRAEANSALVFYHFGGVDQLLLAALDRSSAERMTMYREEASRARTLEELVEVATRIYRTDLERGYITEFSELVAAAVTKPELREEIRRRSEPWIDFIADEWERVVGGSPLGGLLPAREVAYGALTFYLGVNLFSVLDEDASRTEAVFDLAGRLAPRARLLTMRLPRRGGRTKEKETE</sequence>
<evidence type="ECO:0000313" key="7">
    <source>
        <dbReference type="EMBL" id="AFR10761.1"/>
    </source>
</evidence>
<dbReference type="SUPFAM" id="SSF46689">
    <property type="entry name" value="Homeodomain-like"/>
    <property type="match status" value="1"/>
</dbReference>
<dbReference type="Gene3D" id="1.10.357.10">
    <property type="entry name" value="Tetracycline Repressor, domain 2"/>
    <property type="match status" value="1"/>
</dbReference>
<feature type="domain" description="HTH tetR-type" evidence="6">
    <location>
        <begin position="18"/>
        <end position="78"/>
    </location>
</feature>
<feature type="DNA-binding region" description="H-T-H motif" evidence="4">
    <location>
        <begin position="41"/>
        <end position="60"/>
    </location>
</feature>
<dbReference type="PANTHER" id="PTHR47506">
    <property type="entry name" value="TRANSCRIPTIONAL REGULATORY PROTEIN"/>
    <property type="match status" value="1"/>
</dbReference>
<dbReference type="KEGG" id="nal:B005_2783"/>
<evidence type="ECO:0000256" key="1">
    <source>
        <dbReference type="ARBA" id="ARBA00023015"/>
    </source>
</evidence>
<dbReference type="STRING" id="1205910.B005_2783"/>
<keyword evidence="3" id="KW-0804">Transcription</keyword>
<dbReference type="GO" id="GO:0003677">
    <property type="term" value="F:DNA binding"/>
    <property type="evidence" value="ECO:0007669"/>
    <property type="project" value="UniProtKB-UniRule"/>
</dbReference>
<dbReference type="eggNOG" id="COG1309">
    <property type="taxonomic scope" value="Bacteria"/>
</dbReference>
<evidence type="ECO:0000259" key="6">
    <source>
        <dbReference type="PROSITE" id="PS50977"/>
    </source>
</evidence>
<dbReference type="PATRIC" id="fig|1205910.3.peg.2632"/>
<gene>
    <name evidence="7" type="ordered locus">B005_2783</name>
</gene>
<evidence type="ECO:0000256" key="4">
    <source>
        <dbReference type="PROSITE-ProRule" id="PRU00335"/>
    </source>
</evidence>
<proteinExistence type="predicted"/>
<keyword evidence="1" id="KW-0805">Transcription regulation</keyword>
<feature type="region of interest" description="Disordered" evidence="5">
    <location>
        <begin position="1"/>
        <end position="20"/>
    </location>
</feature>
<dbReference type="EMBL" id="CP003788">
    <property type="protein sequence ID" value="AFR10761.1"/>
    <property type="molecule type" value="Genomic_DNA"/>
</dbReference>
<reference evidence="8" key="2">
    <citation type="submission" date="2012-08" db="EMBL/GenBank/DDBJ databases">
        <title>Whole-genome sequence of Nocardiopsis alba strain ATCC BAA-2165 associated with honeybees.</title>
        <authorList>
            <person name="Qiao J."/>
            <person name="Chen L."/>
            <person name="Li Y."/>
            <person name="Wang J."/>
            <person name="Zhang W."/>
            <person name="Chen S."/>
        </authorList>
    </citation>
    <scope>NUCLEOTIDE SEQUENCE [LARGE SCALE GENOMIC DNA]</scope>
    <source>
        <strain evidence="8">ATCC BAA-2165 / BE74</strain>
    </source>
</reference>
<dbReference type="HOGENOM" id="CLU_1184475_0_0_11"/>
<dbReference type="InterPro" id="IPR009057">
    <property type="entry name" value="Homeodomain-like_sf"/>
</dbReference>
<reference evidence="7 8" key="1">
    <citation type="journal article" date="2012" name="J. Bacteriol.">
        <title>Whole-Genome Sequence of Nocardiopsis alba Strain ATCC BAA-2165, Associated with Honeybees.</title>
        <authorList>
            <person name="Qiao J."/>
            <person name="Chen L."/>
            <person name="Li Y."/>
            <person name="Wang J."/>
            <person name="Zhang W."/>
            <person name="Chen S."/>
        </authorList>
    </citation>
    <scope>NUCLEOTIDE SEQUENCE [LARGE SCALE GENOMIC DNA]</scope>
    <source>
        <strain evidence="8">ATCC BAA-2165 / BE74</strain>
    </source>
</reference>
<evidence type="ECO:0000256" key="3">
    <source>
        <dbReference type="ARBA" id="ARBA00023163"/>
    </source>
</evidence>
<evidence type="ECO:0000256" key="5">
    <source>
        <dbReference type="SAM" id="MobiDB-lite"/>
    </source>
</evidence>
<dbReference type="PRINTS" id="PR00455">
    <property type="entry name" value="HTHTETR"/>
</dbReference>
<name>J7LDH6_NOCAA</name>
<protein>
    <submittedName>
        <fullName evidence="7">Bacterial regulatory s, tetR family protein</fullName>
    </submittedName>
</protein>
<dbReference type="Pfam" id="PF00440">
    <property type="entry name" value="TetR_N"/>
    <property type="match status" value="1"/>
</dbReference>
<dbReference type="AlphaFoldDB" id="J7LDH6"/>